<evidence type="ECO:0000256" key="2">
    <source>
        <dbReference type="SAM" id="Phobius"/>
    </source>
</evidence>
<keyword evidence="5" id="KW-1185">Reference proteome</keyword>
<dbReference type="InParanoid" id="A0A401GWT0"/>
<evidence type="ECO:0000259" key="3">
    <source>
        <dbReference type="Pfam" id="PF20152"/>
    </source>
</evidence>
<gene>
    <name evidence="4" type="ORF">SCP_0905120</name>
</gene>
<dbReference type="STRING" id="139825.A0A401GWT0"/>
<dbReference type="OrthoDB" id="2797442at2759"/>
<comment type="caution">
    <text evidence="4">The sequence shown here is derived from an EMBL/GenBank/DDBJ whole genome shotgun (WGS) entry which is preliminary data.</text>
</comment>
<organism evidence="4 5">
    <name type="scientific">Sparassis crispa</name>
    <dbReference type="NCBI Taxonomy" id="139825"/>
    <lineage>
        <taxon>Eukaryota</taxon>
        <taxon>Fungi</taxon>
        <taxon>Dikarya</taxon>
        <taxon>Basidiomycota</taxon>
        <taxon>Agaricomycotina</taxon>
        <taxon>Agaricomycetes</taxon>
        <taxon>Polyporales</taxon>
        <taxon>Sparassidaceae</taxon>
        <taxon>Sparassis</taxon>
    </lineage>
</organism>
<dbReference type="RefSeq" id="XP_027617546.1">
    <property type="nucleotide sequence ID" value="XM_027761745.1"/>
</dbReference>
<feature type="domain" description="DUF6534" evidence="3">
    <location>
        <begin position="149"/>
        <end position="222"/>
    </location>
</feature>
<evidence type="ECO:0000313" key="5">
    <source>
        <dbReference type="Proteomes" id="UP000287166"/>
    </source>
</evidence>
<dbReference type="EMBL" id="BFAD01000009">
    <property type="protein sequence ID" value="GBE86633.1"/>
    <property type="molecule type" value="Genomic_DNA"/>
</dbReference>
<accession>A0A401GWT0</accession>
<keyword evidence="2" id="KW-0812">Transmembrane</keyword>
<feature type="region of interest" description="Disordered" evidence="1">
    <location>
        <begin position="242"/>
        <end position="300"/>
    </location>
</feature>
<dbReference type="GeneID" id="38783550"/>
<protein>
    <recommendedName>
        <fullName evidence="3">DUF6534 domain-containing protein</fullName>
    </recommendedName>
</protein>
<dbReference type="Pfam" id="PF20152">
    <property type="entry name" value="DUF6534"/>
    <property type="match status" value="1"/>
</dbReference>
<dbReference type="PANTHER" id="PTHR40465">
    <property type="entry name" value="CHROMOSOME 1, WHOLE GENOME SHOTGUN SEQUENCE"/>
    <property type="match status" value="1"/>
</dbReference>
<sequence length="300" mass="33103">MAATVPLLSINLNPILGPIFIGVVCAAMFHGFTTLQTIFYYMNYPRDGLFLKILVFSLWILDTLSLAMISHGAYTYMITNFMNPLVLETVDWFLCHRIWGLNKKLIPLALALVLLSILSYVLALLASYYGLRDTSGAQVELKFSDLHWTLYMTRTGARQTDRMIDQLILYTVTSGLLPALVSIACLIVNLAAPETLILEAFNAVLSKAYANAILATLNSRHSVSSRPSDSIQDLTDLQFQHTKATRPNINNSEADGDFRESDLSSTRMGGVTRGPPSHGSSTRISIPLQGSSKPILSEVR</sequence>
<dbReference type="PANTHER" id="PTHR40465:SF1">
    <property type="entry name" value="DUF6534 DOMAIN-CONTAINING PROTEIN"/>
    <property type="match status" value="1"/>
</dbReference>
<dbReference type="Proteomes" id="UP000287166">
    <property type="component" value="Unassembled WGS sequence"/>
</dbReference>
<dbReference type="InterPro" id="IPR045339">
    <property type="entry name" value="DUF6534"/>
</dbReference>
<proteinExistence type="predicted"/>
<feature type="transmembrane region" description="Helical" evidence="2">
    <location>
        <begin position="53"/>
        <end position="74"/>
    </location>
</feature>
<feature type="transmembrane region" description="Helical" evidence="2">
    <location>
        <begin position="106"/>
        <end position="131"/>
    </location>
</feature>
<feature type="compositionally biased region" description="Polar residues" evidence="1">
    <location>
        <begin position="278"/>
        <end position="294"/>
    </location>
</feature>
<keyword evidence="2" id="KW-1133">Transmembrane helix</keyword>
<evidence type="ECO:0000256" key="1">
    <source>
        <dbReference type="SAM" id="MobiDB-lite"/>
    </source>
</evidence>
<dbReference type="AlphaFoldDB" id="A0A401GWT0"/>
<reference evidence="4 5" key="1">
    <citation type="journal article" date="2018" name="Sci. Rep.">
        <title>Genome sequence of the cauliflower mushroom Sparassis crispa (Hanabiratake) and its association with beneficial usage.</title>
        <authorList>
            <person name="Kiyama R."/>
            <person name="Furutani Y."/>
            <person name="Kawaguchi K."/>
            <person name="Nakanishi T."/>
        </authorList>
    </citation>
    <scope>NUCLEOTIDE SEQUENCE [LARGE SCALE GENOMIC DNA]</scope>
</reference>
<name>A0A401GWT0_9APHY</name>
<feature type="transmembrane region" description="Helical" evidence="2">
    <location>
        <begin position="15"/>
        <end position="41"/>
    </location>
</feature>
<feature type="compositionally biased region" description="Polar residues" evidence="1">
    <location>
        <begin position="242"/>
        <end position="253"/>
    </location>
</feature>
<evidence type="ECO:0000313" key="4">
    <source>
        <dbReference type="EMBL" id="GBE86633.1"/>
    </source>
</evidence>
<keyword evidence="2" id="KW-0472">Membrane</keyword>
<feature type="transmembrane region" description="Helical" evidence="2">
    <location>
        <begin position="167"/>
        <end position="190"/>
    </location>
</feature>